<evidence type="ECO:0000256" key="2">
    <source>
        <dbReference type="ARBA" id="ARBA00022448"/>
    </source>
</evidence>
<feature type="transmembrane region" description="Helical" evidence="12">
    <location>
        <begin position="245"/>
        <end position="266"/>
    </location>
</feature>
<dbReference type="EMBL" id="JQBW01000010">
    <property type="protein sequence ID" value="KRN58634.1"/>
    <property type="molecule type" value="Genomic_DNA"/>
</dbReference>
<feature type="domain" description="PTS EIIC type-1" evidence="14">
    <location>
        <begin position="125"/>
        <end position="457"/>
    </location>
</feature>
<keyword evidence="7 12" id="KW-0812">Transmembrane</keyword>
<evidence type="ECO:0000256" key="10">
    <source>
        <dbReference type="ARBA" id="ARBA00023136"/>
    </source>
</evidence>
<dbReference type="InterPro" id="IPR050558">
    <property type="entry name" value="PTS_Sugar-Specific_Components"/>
</dbReference>
<feature type="transmembrane region" description="Helical" evidence="12">
    <location>
        <begin position="150"/>
        <end position="170"/>
    </location>
</feature>
<keyword evidence="6" id="KW-0598">Phosphotransferase system</keyword>
<organism evidence="15 16">
    <name type="scientific">Limosilactobacillus secaliphilus</name>
    <dbReference type="NCBI Taxonomy" id="396268"/>
    <lineage>
        <taxon>Bacteria</taxon>
        <taxon>Bacillati</taxon>
        <taxon>Bacillota</taxon>
        <taxon>Bacilli</taxon>
        <taxon>Lactobacillales</taxon>
        <taxon>Lactobacillaceae</taxon>
        <taxon>Limosilactobacillus</taxon>
    </lineage>
</organism>
<accession>A0A0R2I9Q2</accession>
<feature type="domain" description="PTS EIIB type-1" evidence="13">
    <location>
        <begin position="17"/>
        <end position="99"/>
    </location>
</feature>
<dbReference type="PROSITE" id="PS51098">
    <property type="entry name" value="PTS_EIIB_TYPE_1"/>
    <property type="match status" value="1"/>
</dbReference>
<name>A0A0R2I9Q2_9LACO</name>
<evidence type="ECO:0000256" key="12">
    <source>
        <dbReference type="SAM" id="Phobius"/>
    </source>
</evidence>
<evidence type="ECO:0000259" key="13">
    <source>
        <dbReference type="PROSITE" id="PS51098"/>
    </source>
</evidence>
<dbReference type="PROSITE" id="PS51103">
    <property type="entry name" value="PTS_EIIC_TYPE_1"/>
    <property type="match status" value="1"/>
</dbReference>
<dbReference type="AlphaFoldDB" id="A0A0R2I9Q2"/>
<feature type="transmembrane region" description="Helical" evidence="12">
    <location>
        <begin position="355"/>
        <end position="374"/>
    </location>
</feature>
<keyword evidence="3" id="KW-1003">Cell membrane</keyword>
<dbReference type="STRING" id="396268.IV45_GL001086"/>
<dbReference type="InterPro" id="IPR018113">
    <property type="entry name" value="PTrfase_EIIB_Cys"/>
</dbReference>
<evidence type="ECO:0000256" key="5">
    <source>
        <dbReference type="ARBA" id="ARBA00022679"/>
    </source>
</evidence>
<evidence type="ECO:0000313" key="15">
    <source>
        <dbReference type="EMBL" id="KRN58634.1"/>
    </source>
</evidence>
<dbReference type="GO" id="GO:0008982">
    <property type="term" value="F:protein-N(PI)-phosphohistidine-sugar phosphotransferase activity"/>
    <property type="evidence" value="ECO:0007669"/>
    <property type="project" value="InterPro"/>
</dbReference>
<dbReference type="GO" id="GO:0090589">
    <property type="term" value="F:protein-phosphocysteine-trehalose phosphotransferase system transporter activity"/>
    <property type="evidence" value="ECO:0007669"/>
    <property type="project" value="TreeGrafter"/>
</dbReference>
<proteinExistence type="predicted"/>
<dbReference type="InterPro" id="IPR013013">
    <property type="entry name" value="PTS_EIIC_1"/>
</dbReference>
<keyword evidence="10 12" id="KW-0472">Membrane</keyword>
<feature type="transmembrane region" description="Helical" evidence="12">
    <location>
        <begin position="323"/>
        <end position="343"/>
    </location>
</feature>
<dbReference type="GO" id="GO:0016301">
    <property type="term" value="F:kinase activity"/>
    <property type="evidence" value="ECO:0007669"/>
    <property type="project" value="UniProtKB-KW"/>
</dbReference>
<dbReference type="GO" id="GO:0005886">
    <property type="term" value="C:plasma membrane"/>
    <property type="evidence" value="ECO:0007669"/>
    <property type="project" value="UniProtKB-SubCell"/>
</dbReference>
<evidence type="ECO:0000256" key="3">
    <source>
        <dbReference type="ARBA" id="ARBA00022475"/>
    </source>
</evidence>
<keyword evidence="16" id="KW-1185">Reference proteome</keyword>
<comment type="caution">
    <text evidence="15">The sequence shown here is derived from an EMBL/GenBank/DDBJ whole genome shotgun (WGS) entry which is preliminary data.</text>
</comment>
<evidence type="ECO:0000256" key="6">
    <source>
        <dbReference type="ARBA" id="ARBA00022683"/>
    </source>
</evidence>
<evidence type="ECO:0000256" key="4">
    <source>
        <dbReference type="ARBA" id="ARBA00022597"/>
    </source>
</evidence>
<keyword evidence="5" id="KW-0808">Transferase</keyword>
<evidence type="ECO:0000256" key="1">
    <source>
        <dbReference type="ARBA" id="ARBA00004651"/>
    </source>
</evidence>
<dbReference type="PATRIC" id="fig|396268.3.peg.1098"/>
<feature type="transmembrane region" description="Helical" evidence="12">
    <location>
        <begin position="286"/>
        <end position="316"/>
    </location>
</feature>
<evidence type="ECO:0000256" key="7">
    <source>
        <dbReference type="ARBA" id="ARBA00022692"/>
    </source>
</evidence>
<dbReference type="GO" id="GO:0009401">
    <property type="term" value="P:phosphoenolpyruvate-dependent sugar phosphotransferase system"/>
    <property type="evidence" value="ECO:0007669"/>
    <property type="project" value="UniProtKB-KW"/>
</dbReference>
<evidence type="ECO:0000256" key="8">
    <source>
        <dbReference type="ARBA" id="ARBA00022777"/>
    </source>
</evidence>
<keyword evidence="4" id="KW-0762">Sugar transport</keyword>
<evidence type="ECO:0000256" key="11">
    <source>
        <dbReference type="PROSITE-ProRule" id="PRU00421"/>
    </source>
</evidence>
<dbReference type="PANTHER" id="PTHR30175">
    <property type="entry name" value="PHOSPHOTRANSFERASE SYSTEM TRANSPORT PROTEIN"/>
    <property type="match status" value="1"/>
</dbReference>
<evidence type="ECO:0000259" key="14">
    <source>
        <dbReference type="PROSITE" id="PS51103"/>
    </source>
</evidence>
<feature type="active site" description="Phosphocysteine intermediate; for EIIB activity" evidence="11">
    <location>
        <position position="39"/>
    </location>
</feature>
<dbReference type="PANTHER" id="PTHR30175:SF1">
    <property type="entry name" value="PTS SYSTEM ARBUTIN-, CELLOBIOSE-, AND SALICIN-SPECIFIC EIIBC COMPONENT-RELATED"/>
    <property type="match status" value="1"/>
</dbReference>
<gene>
    <name evidence="15" type="ORF">IV45_GL001086</name>
</gene>
<dbReference type="InterPro" id="IPR001996">
    <property type="entry name" value="PTS_IIB_1"/>
</dbReference>
<dbReference type="GO" id="GO:0015771">
    <property type="term" value="P:trehalose transport"/>
    <property type="evidence" value="ECO:0007669"/>
    <property type="project" value="TreeGrafter"/>
</dbReference>
<feature type="transmembrane region" description="Helical" evidence="12">
    <location>
        <begin position="182"/>
        <end position="206"/>
    </location>
</feature>
<protein>
    <submittedName>
        <fullName evidence="15">PTS family porter enzyme II</fullName>
    </submittedName>
</protein>
<dbReference type="Gene3D" id="3.30.1360.60">
    <property type="entry name" value="Glucose permease domain IIB"/>
    <property type="match status" value="1"/>
</dbReference>
<keyword evidence="2" id="KW-0813">Transport</keyword>
<dbReference type="Proteomes" id="UP000050934">
    <property type="component" value="Unassembled WGS sequence"/>
</dbReference>
<feature type="transmembrane region" description="Helical" evidence="12">
    <location>
        <begin position="109"/>
        <end position="138"/>
    </location>
</feature>
<reference evidence="15 16" key="1">
    <citation type="journal article" date="2015" name="Genome Announc.">
        <title>Expanding the biotechnology potential of lactobacilli through comparative genomics of 213 strains and associated genera.</title>
        <authorList>
            <person name="Sun Z."/>
            <person name="Harris H.M."/>
            <person name="McCann A."/>
            <person name="Guo C."/>
            <person name="Argimon S."/>
            <person name="Zhang W."/>
            <person name="Yang X."/>
            <person name="Jeffery I.B."/>
            <person name="Cooney J.C."/>
            <person name="Kagawa T.F."/>
            <person name="Liu W."/>
            <person name="Song Y."/>
            <person name="Salvetti E."/>
            <person name="Wrobel A."/>
            <person name="Rasinkangas P."/>
            <person name="Parkhill J."/>
            <person name="Rea M.C."/>
            <person name="O'Sullivan O."/>
            <person name="Ritari J."/>
            <person name="Douillard F.P."/>
            <person name="Paul Ross R."/>
            <person name="Yang R."/>
            <person name="Briner A.E."/>
            <person name="Felis G.E."/>
            <person name="de Vos W.M."/>
            <person name="Barrangou R."/>
            <person name="Klaenhammer T.R."/>
            <person name="Caufield P.W."/>
            <person name="Cui Y."/>
            <person name="Zhang H."/>
            <person name="O'Toole P.W."/>
        </authorList>
    </citation>
    <scope>NUCLEOTIDE SEQUENCE [LARGE SCALE GENOMIC DNA]</scope>
    <source>
        <strain evidence="15 16">DSM 17896</strain>
    </source>
</reference>
<evidence type="ECO:0000256" key="9">
    <source>
        <dbReference type="ARBA" id="ARBA00022989"/>
    </source>
</evidence>
<dbReference type="Pfam" id="PF02378">
    <property type="entry name" value="PTS_EIIC"/>
    <property type="match status" value="1"/>
</dbReference>
<keyword evidence="9 12" id="KW-1133">Transmembrane helix</keyword>
<evidence type="ECO:0000313" key="16">
    <source>
        <dbReference type="Proteomes" id="UP000050934"/>
    </source>
</evidence>
<dbReference type="SUPFAM" id="SSF55604">
    <property type="entry name" value="Glucose permease domain IIB"/>
    <property type="match status" value="1"/>
</dbReference>
<feature type="transmembrane region" description="Helical" evidence="12">
    <location>
        <begin position="421"/>
        <end position="446"/>
    </location>
</feature>
<dbReference type="Pfam" id="PF00367">
    <property type="entry name" value="PTS_EIIB"/>
    <property type="match status" value="1"/>
</dbReference>
<dbReference type="InterPro" id="IPR003352">
    <property type="entry name" value="PTS_EIIC"/>
</dbReference>
<dbReference type="InterPro" id="IPR036878">
    <property type="entry name" value="Glu_permease_IIB"/>
</dbReference>
<comment type="subcellular location">
    <subcellularLocation>
        <location evidence="1">Cell membrane</location>
        <topology evidence="1">Multi-pass membrane protein</topology>
    </subcellularLocation>
</comment>
<feature type="transmembrane region" description="Helical" evidence="12">
    <location>
        <begin position="381"/>
        <end position="401"/>
    </location>
</feature>
<feature type="transmembrane region" description="Helical" evidence="12">
    <location>
        <begin position="212"/>
        <end position="233"/>
    </location>
</feature>
<keyword evidence="8" id="KW-0418">Kinase</keyword>
<sequence>MLITTNTFKEIMIMENTSIMPTIVKLMGGKNNIKLVANCSTRLRIQVASPKSVDVDTLNQLKDVKLAKVADHELQLLLNGDVNKNYQTLIKTIGFNEDGRKKRQGPIDFITRFIGDVIMPVLGVITVCGIMKGLLILALQTHLMNPKGGLYLSLYAVSDAVFYFLPLFLGCTTAKRLGIPQFYGGLVGAALVYPTITGKALHFWGIVSRSRYVSSFLPVILIVALMAPIFKWVQAKSPKVVRNFLPGLVSLAIAMPIGLVAVGPASNALADGFSWCIQWFYNFNPIIAGAVIGAAWMYITLYGLFGIVISVVVINIFNGSGDLTLAVSIFNVLVVAGASLAIAFRTKDSSLRDDAYPACVTAIFGVIQPALYGLLLPRKRLFRMTALASAVVGALAGWWGIRKYAMGSGIFGLPTMLNQTHTAFLPILVNALISFVLGFVVIFMMYRHDDDVVGQATPDQGKKKQSK</sequence>